<dbReference type="OrthoDB" id="9814124at2"/>
<evidence type="ECO:0000313" key="3">
    <source>
        <dbReference type="Proteomes" id="UP000321595"/>
    </source>
</evidence>
<accession>A0A5B8XY77</accession>
<dbReference type="InterPro" id="IPR036291">
    <property type="entry name" value="NAD(P)-bd_dom_sf"/>
</dbReference>
<dbReference type="Proteomes" id="UP000321595">
    <property type="component" value="Chromosome"/>
</dbReference>
<dbReference type="InterPro" id="IPR001509">
    <property type="entry name" value="Epimerase_deHydtase"/>
</dbReference>
<dbReference type="SUPFAM" id="SSF51735">
    <property type="entry name" value="NAD(P)-binding Rossmann-fold domains"/>
    <property type="match status" value="1"/>
</dbReference>
<feature type="domain" description="NAD-dependent epimerase/dehydratase" evidence="1">
    <location>
        <begin position="3"/>
        <end position="226"/>
    </location>
</feature>
<name>A0A5B8XY77_9DELT</name>
<dbReference type="PANTHER" id="PTHR48079">
    <property type="entry name" value="PROTEIN YEEZ"/>
    <property type="match status" value="1"/>
</dbReference>
<evidence type="ECO:0000259" key="1">
    <source>
        <dbReference type="Pfam" id="PF01370"/>
    </source>
</evidence>
<dbReference type="RefSeq" id="WP_146961910.1">
    <property type="nucleotide sequence ID" value="NZ_CP042467.1"/>
</dbReference>
<dbReference type="GO" id="GO:0004029">
    <property type="term" value="F:aldehyde dehydrogenase (NAD+) activity"/>
    <property type="evidence" value="ECO:0007669"/>
    <property type="project" value="TreeGrafter"/>
</dbReference>
<evidence type="ECO:0000313" key="2">
    <source>
        <dbReference type="EMBL" id="QED28993.1"/>
    </source>
</evidence>
<protein>
    <submittedName>
        <fullName evidence="2">NAD-dependent epimerase/dehydratase family protein</fullName>
    </submittedName>
</protein>
<proteinExistence type="predicted"/>
<dbReference type="Pfam" id="PF01370">
    <property type="entry name" value="Epimerase"/>
    <property type="match status" value="1"/>
</dbReference>
<keyword evidence="3" id="KW-1185">Reference proteome</keyword>
<gene>
    <name evidence="2" type="ORF">FRD01_17460</name>
</gene>
<dbReference type="InterPro" id="IPR051783">
    <property type="entry name" value="NAD(P)-dependent_oxidoreduct"/>
</dbReference>
<dbReference type="AlphaFoldDB" id="A0A5B8XY77"/>
<reference evidence="2 3" key="1">
    <citation type="submission" date="2019-08" db="EMBL/GenBank/DDBJ databases">
        <authorList>
            <person name="Liang Q."/>
        </authorList>
    </citation>
    <scope>NUCLEOTIDE SEQUENCE [LARGE SCALE GENOMIC DNA]</scope>
    <source>
        <strain evidence="2 3">V1718</strain>
    </source>
</reference>
<dbReference type="Gene3D" id="3.40.50.720">
    <property type="entry name" value="NAD(P)-binding Rossmann-like Domain"/>
    <property type="match status" value="1"/>
</dbReference>
<dbReference type="EMBL" id="CP042467">
    <property type="protein sequence ID" value="QED28993.1"/>
    <property type="molecule type" value="Genomic_DNA"/>
</dbReference>
<dbReference type="KEGG" id="bbae:FRD01_17460"/>
<organism evidence="2 3">
    <name type="scientific">Microvenator marinus</name>
    <dbReference type="NCBI Taxonomy" id="2600177"/>
    <lineage>
        <taxon>Bacteria</taxon>
        <taxon>Deltaproteobacteria</taxon>
        <taxon>Bradymonadales</taxon>
        <taxon>Microvenatoraceae</taxon>
        <taxon>Microvenator</taxon>
    </lineage>
</organism>
<dbReference type="GO" id="GO:0005737">
    <property type="term" value="C:cytoplasm"/>
    <property type="evidence" value="ECO:0007669"/>
    <property type="project" value="TreeGrafter"/>
</dbReference>
<dbReference type="PANTHER" id="PTHR48079:SF6">
    <property type="entry name" value="NAD(P)-BINDING DOMAIN-CONTAINING PROTEIN-RELATED"/>
    <property type="match status" value="1"/>
</dbReference>
<sequence>MKVFITGGHGFIGSHVVRKLVEQGHSVRCLVRESSDTSRIDGIEWERFKGDVRSKELMIEGIDGCDAVIHLASPSSWDDINSPYMKQIVEDGTRNVLDAARHHGGLDVVYCSSTIAVNGTDDAVVQNEDTEFTLKDPSLVYAMSKNAAEKICEEYSDLRVVTVCPAEVYGPHDTGMVTAGNLVDFATSPVVLVTRGGTAVVHVEDVADGVIAALEKGKAGGRYILGGENLTIEGLAQLTLEILGLNKKVVVVPTPWIKSLTKVGQTLRLPLPYNPLVIPYATKFWFISNEKATKELGITFRDARATLEPTIEWLKAEGLV</sequence>